<dbReference type="AlphaFoldDB" id="A0A653CBX7"/>
<organism evidence="2 3">
    <name type="scientific">Callosobruchus maculatus</name>
    <name type="common">Southern cowpea weevil</name>
    <name type="synonym">Pulse bruchid</name>
    <dbReference type="NCBI Taxonomy" id="64391"/>
    <lineage>
        <taxon>Eukaryota</taxon>
        <taxon>Metazoa</taxon>
        <taxon>Ecdysozoa</taxon>
        <taxon>Arthropoda</taxon>
        <taxon>Hexapoda</taxon>
        <taxon>Insecta</taxon>
        <taxon>Pterygota</taxon>
        <taxon>Neoptera</taxon>
        <taxon>Endopterygota</taxon>
        <taxon>Coleoptera</taxon>
        <taxon>Polyphaga</taxon>
        <taxon>Cucujiformia</taxon>
        <taxon>Chrysomeloidea</taxon>
        <taxon>Chrysomelidae</taxon>
        <taxon>Bruchinae</taxon>
        <taxon>Bruchini</taxon>
        <taxon>Callosobruchus</taxon>
    </lineage>
</organism>
<dbReference type="OrthoDB" id="5918429at2759"/>
<name>A0A653CBX7_CALMS</name>
<dbReference type="EMBL" id="CAACVG010007399">
    <property type="protein sequence ID" value="VEN45213.1"/>
    <property type="molecule type" value="Genomic_DNA"/>
</dbReference>
<keyword evidence="3" id="KW-1185">Reference proteome</keyword>
<feature type="compositionally biased region" description="Basic and acidic residues" evidence="1">
    <location>
        <begin position="14"/>
        <end position="23"/>
    </location>
</feature>
<proteinExistence type="predicted"/>
<feature type="region of interest" description="Disordered" evidence="1">
    <location>
        <begin position="1"/>
        <end position="23"/>
    </location>
</feature>
<dbReference type="Proteomes" id="UP000410492">
    <property type="component" value="Unassembled WGS sequence"/>
</dbReference>
<gene>
    <name evidence="2" type="ORF">CALMAC_LOCUS7739</name>
</gene>
<sequence length="103" mass="11593">MWSSEPTGIGAKGQPKDGVRGDHLGNEMEVTSVMSFASSSGGAPLDRSLGSPERKCLHNNWRLRWTSSMAYWRFWRVKSESTWAKHFWPSVVAPRAVWPCVSL</sequence>
<evidence type="ECO:0000313" key="3">
    <source>
        <dbReference type="Proteomes" id="UP000410492"/>
    </source>
</evidence>
<evidence type="ECO:0000313" key="2">
    <source>
        <dbReference type="EMBL" id="VEN45213.1"/>
    </source>
</evidence>
<reference evidence="2 3" key="1">
    <citation type="submission" date="2019-01" db="EMBL/GenBank/DDBJ databases">
        <authorList>
            <person name="Sayadi A."/>
        </authorList>
    </citation>
    <scope>NUCLEOTIDE SEQUENCE [LARGE SCALE GENOMIC DNA]</scope>
</reference>
<evidence type="ECO:0000256" key="1">
    <source>
        <dbReference type="SAM" id="MobiDB-lite"/>
    </source>
</evidence>
<accession>A0A653CBX7</accession>
<feature type="non-terminal residue" evidence="2">
    <location>
        <position position="103"/>
    </location>
</feature>
<protein>
    <submittedName>
        <fullName evidence="2">Uncharacterized protein</fullName>
    </submittedName>
</protein>